<dbReference type="EMBL" id="CP050473">
    <property type="protein sequence ID" value="UTZ35066.1"/>
    <property type="molecule type" value="Genomic_DNA"/>
</dbReference>
<name>A0ABY5ILA1_9VIBR</name>
<reference evidence="1" key="1">
    <citation type="submission" date="2020-03" db="EMBL/GenBank/DDBJ databases">
        <title>Five strains of Vibrio campbellii isolated from Mariana Trench.</title>
        <authorList>
            <person name="Liang J."/>
            <person name="Zhang X.-H."/>
        </authorList>
    </citation>
    <scope>NUCLEOTIDE SEQUENCE</scope>
    <source>
        <strain evidence="1">LJC013</strain>
        <plasmid evidence="1">unnamed2</plasmid>
    </source>
</reference>
<proteinExistence type="predicted"/>
<dbReference type="Proteomes" id="UP001059912">
    <property type="component" value="Plasmid unnamed2"/>
</dbReference>
<evidence type="ECO:0000313" key="1">
    <source>
        <dbReference type="EMBL" id="UTZ35066.1"/>
    </source>
</evidence>
<gene>
    <name evidence="1" type="ORF">HB762_27775</name>
</gene>
<evidence type="ECO:0008006" key="3">
    <source>
        <dbReference type="Google" id="ProtNLM"/>
    </source>
</evidence>
<accession>A0ABY5ILA1</accession>
<geneLocation type="plasmid" evidence="1 2">
    <name>unnamed2</name>
</geneLocation>
<protein>
    <recommendedName>
        <fullName evidence="3">Transcriptional regulator</fullName>
    </recommendedName>
</protein>
<evidence type="ECO:0000313" key="2">
    <source>
        <dbReference type="Proteomes" id="UP001059912"/>
    </source>
</evidence>
<keyword evidence="2" id="KW-1185">Reference proteome</keyword>
<dbReference type="RefSeq" id="WP_255905427.1">
    <property type="nucleotide sequence ID" value="NZ_CP050473.1"/>
</dbReference>
<sequence>MTNNEKLKIIQKHFKLKAQDVADICYKTSVNTIWAWRTTPESARFRTMNDGEYEHLVNWLIKNERITDETELNTLLEENTN</sequence>
<organism evidence="1 2">
    <name type="scientific">Vibrio campbellii</name>
    <dbReference type="NCBI Taxonomy" id="680"/>
    <lineage>
        <taxon>Bacteria</taxon>
        <taxon>Pseudomonadati</taxon>
        <taxon>Pseudomonadota</taxon>
        <taxon>Gammaproteobacteria</taxon>
        <taxon>Vibrionales</taxon>
        <taxon>Vibrionaceae</taxon>
        <taxon>Vibrio</taxon>
    </lineage>
</organism>
<keyword evidence="1" id="KW-0614">Plasmid</keyword>